<feature type="coiled-coil region" evidence="1">
    <location>
        <begin position="38"/>
        <end position="99"/>
    </location>
</feature>
<evidence type="ECO:0000313" key="3">
    <source>
        <dbReference type="EMBL" id="GAA0676203.1"/>
    </source>
</evidence>
<keyword evidence="4" id="KW-1185">Reference proteome</keyword>
<dbReference type="RefSeq" id="WP_343774374.1">
    <property type="nucleotide sequence ID" value="NZ_BAAADV010000005.1"/>
</dbReference>
<reference evidence="3 4" key="1">
    <citation type="journal article" date="2019" name="Int. J. Syst. Evol. Microbiol.">
        <title>The Global Catalogue of Microorganisms (GCM) 10K type strain sequencing project: providing services to taxonomists for standard genome sequencing and annotation.</title>
        <authorList>
            <consortium name="The Broad Institute Genomics Platform"/>
            <consortium name="The Broad Institute Genome Sequencing Center for Infectious Disease"/>
            <person name="Wu L."/>
            <person name="Ma J."/>
        </authorList>
    </citation>
    <scope>NUCLEOTIDE SEQUENCE [LARGE SCALE GENOMIC DNA]</scope>
    <source>
        <strain evidence="3 4">JCM 16328</strain>
    </source>
</reference>
<evidence type="ECO:0000256" key="2">
    <source>
        <dbReference type="SAM" id="MobiDB-lite"/>
    </source>
</evidence>
<sequence>MSEERSDTSQEEITDLPEVITELSNEYVDLVIQADSSSGSAEEEIEDLRDELEYWEDELDDLKEEDELYSIAIEERNSLEQRIDEHDQKEKRREQVRRQLIERIASDFVAREEWIEPPVIKAVTCELLGEVREEILVDEHQVPTDELDNKILFSISKNIRAVAGDKLGRDDRISNLWESIEGTRQYPIVEVLSDSTEALGPSDIAKAIQDEDRDRRHIGDAIGKMRDKQYHPYSKVDGGYTLSFIGEYVWQEYGPDNDVELDEEQTGTEKNPSADSDLTNF</sequence>
<organism evidence="3 4">
    <name type="scientific">Natronoarchaeum mannanilyticum</name>
    <dbReference type="NCBI Taxonomy" id="926360"/>
    <lineage>
        <taxon>Archaea</taxon>
        <taxon>Methanobacteriati</taxon>
        <taxon>Methanobacteriota</taxon>
        <taxon>Stenosarchaea group</taxon>
        <taxon>Halobacteria</taxon>
        <taxon>Halobacteriales</taxon>
        <taxon>Natronoarchaeaceae</taxon>
    </lineage>
</organism>
<evidence type="ECO:0000256" key="1">
    <source>
        <dbReference type="SAM" id="Coils"/>
    </source>
</evidence>
<feature type="region of interest" description="Disordered" evidence="2">
    <location>
        <begin position="255"/>
        <end position="281"/>
    </location>
</feature>
<accession>A0AAV3TAS2</accession>
<dbReference type="EMBL" id="BAAADV010000005">
    <property type="protein sequence ID" value="GAA0676203.1"/>
    <property type="molecule type" value="Genomic_DNA"/>
</dbReference>
<feature type="compositionally biased region" description="Polar residues" evidence="2">
    <location>
        <begin position="268"/>
        <end position="281"/>
    </location>
</feature>
<dbReference type="AlphaFoldDB" id="A0AAV3TAS2"/>
<keyword evidence="1" id="KW-0175">Coiled coil</keyword>
<dbReference type="Proteomes" id="UP001500420">
    <property type="component" value="Unassembled WGS sequence"/>
</dbReference>
<name>A0AAV3TAS2_9EURY</name>
<proteinExistence type="predicted"/>
<evidence type="ECO:0000313" key="4">
    <source>
        <dbReference type="Proteomes" id="UP001500420"/>
    </source>
</evidence>
<protein>
    <submittedName>
        <fullName evidence="3">Uncharacterized protein</fullName>
    </submittedName>
</protein>
<gene>
    <name evidence="3" type="ORF">GCM10009020_25020</name>
</gene>
<feature type="compositionally biased region" description="Acidic residues" evidence="2">
    <location>
        <begin position="255"/>
        <end position="266"/>
    </location>
</feature>
<comment type="caution">
    <text evidence="3">The sequence shown here is derived from an EMBL/GenBank/DDBJ whole genome shotgun (WGS) entry which is preliminary data.</text>
</comment>